<dbReference type="AlphaFoldDB" id="A0A367FA30"/>
<name>A0A367FA30_9ACTN</name>
<proteinExistence type="predicted"/>
<protein>
    <submittedName>
        <fullName evidence="1">Uncharacterized protein</fullName>
    </submittedName>
</protein>
<evidence type="ECO:0000313" key="1">
    <source>
        <dbReference type="EMBL" id="RCG26535.1"/>
    </source>
</evidence>
<sequence length="176" mass="20178">MHQESGLIKATWTDGDLDTMSWDSCQVHALAITDDEGLPDDLTPEERLELDDLDPSAPSGLALHFDLDYIVRRVGPVPRRGFEFWVAPATLVFDSVWAVTGDLRSICLPLETRNLHRSTPVIPRDETRWHLEGRDFDLRFKALGFRLYLRRPPRYGRRVLRMADRGGISFEARSFA</sequence>
<keyword evidence="2" id="KW-1185">Reference proteome</keyword>
<comment type="caution">
    <text evidence="1">The sequence shown here is derived from an EMBL/GenBank/DDBJ whole genome shotgun (WGS) entry which is preliminary data.</text>
</comment>
<dbReference type="EMBL" id="QOIL01000019">
    <property type="protein sequence ID" value="RCG26535.1"/>
    <property type="molecule type" value="Genomic_DNA"/>
</dbReference>
<accession>A0A367FA30</accession>
<organism evidence="1 2">
    <name type="scientific">Sphaerisporangium album</name>
    <dbReference type="NCBI Taxonomy" id="509200"/>
    <lineage>
        <taxon>Bacteria</taxon>
        <taxon>Bacillati</taxon>
        <taxon>Actinomycetota</taxon>
        <taxon>Actinomycetes</taxon>
        <taxon>Streptosporangiales</taxon>
        <taxon>Streptosporangiaceae</taxon>
        <taxon>Sphaerisporangium</taxon>
    </lineage>
</organism>
<evidence type="ECO:0000313" key="2">
    <source>
        <dbReference type="Proteomes" id="UP000253094"/>
    </source>
</evidence>
<gene>
    <name evidence="1" type="ORF">DQ384_29310</name>
</gene>
<reference evidence="1 2" key="1">
    <citation type="submission" date="2018-06" db="EMBL/GenBank/DDBJ databases">
        <title>Sphaerisporangium craniellae sp. nov., isolated from a marine sponge in the South China Sea.</title>
        <authorList>
            <person name="Li L."/>
        </authorList>
    </citation>
    <scope>NUCLEOTIDE SEQUENCE [LARGE SCALE GENOMIC DNA]</scope>
    <source>
        <strain evidence="1 2">CCTCC AA 208026</strain>
    </source>
</reference>
<dbReference type="Proteomes" id="UP000253094">
    <property type="component" value="Unassembled WGS sequence"/>
</dbReference>